<name>A0A8J7J1C7_9CYAN</name>
<sequence length="227" mass="25976">MVVTHKVSLEQPSSRIVMRGVSWQTYKTLMSEVGDDRAWKVAYDRGILEIRMPLLEHEIPKGLLESFVEAIADELEIEVMKAGSLTLEREDLTHAVEPDSCFYIQNEPRVRGRKAIILPNDPPPDLAIESDYTNSSINKQALYSALGVPELWRYTKKTLVVYGRIEGGYEQRDRSLAFPFVPIAEIPHFIEQSRAIGQRSAVRLFRQRIQYILKSNNREDGLSDELS</sequence>
<dbReference type="CDD" id="cd06260">
    <property type="entry name" value="DUF820-like"/>
    <property type="match status" value="1"/>
</dbReference>
<keyword evidence="3" id="KW-1185">Reference proteome</keyword>
<evidence type="ECO:0000313" key="3">
    <source>
        <dbReference type="Proteomes" id="UP000654482"/>
    </source>
</evidence>
<dbReference type="AlphaFoldDB" id="A0A8J7J1C7"/>
<feature type="domain" description="Putative restriction endonuclease" evidence="1">
    <location>
        <begin position="23"/>
        <end position="173"/>
    </location>
</feature>
<keyword evidence="2" id="KW-0255">Endonuclease</keyword>
<reference evidence="2" key="1">
    <citation type="submission" date="2020-10" db="EMBL/GenBank/DDBJ databases">
        <authorList>
            <person name="Castelo-Branco R."/>
            <person name="Eusebio N."/>
            <person name="Adriana R."/>
            <person name="Vieira A."/>
            <person name="Brugerolle De Fraissinette N."/>
            <person name="Rezende De Castro R."/>
            <person name="Schneider M.P."/>
            <person name="Vasconcelos V."/>
            <person name="Leao P.N."/>
        </authorList>
    </citation>
    <scope>NUCLEOTIDE SEQUENCE</scope>
    <source>
        <strain evidence="2">LEGE 07157</strain>
    </source>
</reference>
<dbReference type="PANTHER" id="PTHR47152">
    <property type="entry name" value="SLR2084 PROTEIN-RELATED"/>
    <property type="match status" value="1"/>
</dbReference>
<dbReference type="RefSeq" id="WP_194028773.1">
    <property type="nucleotide sequence ID" value="NZ_JADEWZ010000008.1"/>
</dbReference>
<organism evidence="2 3">
    <name type="scientific">Lusitaniella coriacea LEGE 07157</name>
    <dbReference type="NCBI Taxonomy" id="945747"/>
    <lineage>
        <taxon>Bacteria</taxon>
        <taxon>Bacillati</taxon>
        <taxon>Cyanobacteriota</taxon>
        <taxon>Cyanophyceae</taxon>
        <taxon>Spirulinales</taxon>
        <taxon>Lusitaniellaceae</taxon>
        <taxon>Lusitaniella</taxon>
    </lineage>
</organism>
<keyword evidence="2" id="KW-0540">Nuclease</keyword>
<evidence type="ECO:0000313" key="2">
    <source>
        <dbReference type="EMBL" id="MBE9115684.1"/>
    </source>
</evidence>
<dbReference type="PANTHER" id="PTHR47152:SF2">
    <property type="entry name" value="SLR2084 PROTEIN"/>
    <property type="match status" value="1"/>
</dbReference>
<dbReference type="Pfam" id="PF05685">
    <property type="entry name" value="Uma2"/>
    <property type="match status" value="1"/>
</dbReference>
<comment type="caution">
    <text evidence="2">The sequence shown here is derived from an EMBL/GenBank/DDBJ whole genome shotgun (WGS) entry which is preliminary data.</text>
</comment>
<dbReference type="InterPro" id="IPR008538">
    <property type="entry name" value="Uma2"/>
</dbReference>
<protein>
    <submittedName>
        <fullName evidence="2">Uma2 family endonuclease</fullName>
    </submittedName>
</protein>
<evidence type="ECO:0000259" key="1">
    <source>
        <dbReference type="Pfam" id="PF05685"/>
    </source>
</evidence>
<dbReference type="Proteomes" id="UP000654482">
    <property type="component" value="Unassembled WGS sequence"/>
</dbReference>
<accession>A0A8J7J1C7</accession>
<dbReference type="EMBL" id="JADEWZ010000008">
    <property type="protein sequence ID" value="MBE9115684.1"/>
    <property type="molecule type" value="Genomic_DNA"/>
</dbReference>
<proteinExistence type="predicted"/>
<gene>
    <name evidence="2" type="ORF">IQ249_07225</name>
</gene>
<keyword evidence="2" id="KW-0378">Hydrolase</keyword>
<dbReference type="GO" id="GO:0004519">
    <property type="term" value="F:endonuclease activity"/>
    <property type="evidence" value="ECO:0007669"/>
    <property type="project" value="UniProtKB-KW"/>
</dbReference>